<evidence type="ECO:0000256" key="5">
    <source>
        <dbReference type="PROSITE-ProRule" id="PRU01248"/>
    </source>
</evidence>
<keyword evidence="2" id="KW-0229">DNA integration</keyword>
<dbReference type="Gene3D" id="1.10.443.10">
    <property type="entry name" value="Intergrase catalytic core"/>
    <property type="match status" value="1"/>
</dbReference>
<dbReference type="EMBL" id="FOXP01000002">
    <property type="protein sequence ID" value="SFP51791.1"/>
    <property type="molecule type" value="Genomic_DNA"/>
</dbReference>
<dbReference type="Gene3D" id="3.30.160.390">
    <property type="entry name" value="Integrase, DNA-binding domain"/>
    <property type="match status" value="1"/>
</dbReference>
<protein>
    <submittedName>
        <fullName evidence="8">Integrase</fullName>
    </submittedName>
</protein>
<dbReference type="PANTHER" id="PTHR30629:SF2">
    <property type="entry name" value="PROPHAGE INTEGRASE INTS-RELATED"/>
    <property type="match status" value="1"/>
</dbReference>
<gene>
    <name evidence="8" type="ORF">SAMN04488241_102405</name>
</gene>
<dbReference type="PANTHER" id="PTHR30629">
    <property type="entry name" value="PROPHAGE INTEGRASE"/>
    <property type="match status" value="1"/>
</dbReference>
<dbReference type="InterPro" id="IPR025166">
    <property type="entry name" value="Integrase_DNA_bind_dom"/>
</dbReference>
<dbReference type="InterPro" id="IPR002104">
    <property type="entry name" value="Integrase_catalytic"/>
</dbReference>
<dbReference type="CDD" id="cd00801">
    <property type="entry name" value="INT_P4_C"/>
    <property type="match status" value="1"/>
</dbReference>
<feature type="domain" description="Tyr recombinase" evidence="6">
    <location>
        <begin position="204"/>
        <end position="383"/>
    </location>
</feature>
<dbReference type="GO" id="GO:0003677">
    <property type="term" value="F:DNA binding"/>
    <property type="evidence" value="ECO:0007669"/>
    <property type="project" value="UniProtKB-UniRule"/>
</dbReference>
<evidence type="ECO:0000256" key="2">
    <source>
        <dbReference type="ARBA" id="ARBA00022908"/>
    </source>
</evidence>
<dbReference type="OrthoDB" id="7388552at2"/>
<feature type="domain" description="Core-binding (CB)" evidence="7">
    <location>
        <begin position="94"/>
        <end position="174"/>
    </location>
</feature>
<dbReference type="Pfam" id="PF22022">
    <property type="entry name" value="Phage_int_M"/>
    <property type="match status" value="1"/>
</dbReference>
<dbReference type="RefSeq" id="WP_093331696.1">
    <property type="nucleotide sequence ID" value="NZ_FOXP01000002.1"/>
</dbReference>
<dbReference type="Pfam" id="PF13356">
    <property type="entry name" value="Arm-DNA-bind_3"/>
    <property type="match status" value="1"/>
</dbReference>
<evidence type="ECO:0000256" key="3">
    <source>
        <dbReference type="ARBA" id="ARBA00023125"/>
    </source>
</evidence>
<dbReference type="Gene3D" id="1.10.150.130">
    <property type="match status" value="1"/>
</dbReference>
<dbReference type="Proteomes" id="UP000199586">
    <property type="component" value="Unassembled WGS sequence"/>
</dbReference>
<dbReference type="InterPro" id="IPR038488">
    <property type="entry name" value="Integrase_DNA-bd_sf"/>
</dbReference>
<keyword evidence="9" id="KW-1185">Reference proteome</keyword>
<evidence type="ECO:0000259" key="6">
    <source>
        <dbReference type="PROSITE" id="PS51898"/>
    </source>
</evidence>
<evidence type="ECO:0000313" key="9">
    <source>
        <dbReference type="Proteomes" id="UP000199586"/>
    </source>
</evidence>
<reference evidence="8 9" key="1">
    <citation type="submission" date="2016-10" db="EMBL/GenBank/DDBJ databases">
        <authorList>
            <person name="de Groot N.N."/>
        </authorList>
    </citation>
    <scope>NUCLEOTIDE SEQUENCE [LARGE SCALE GENOMIC DNA]</scope>
    <source>
        <strain evidence="8 9">CGMCC 1.9113</strain>
    </source>
</reference>
<name>A0A1I5R0E2_9SPHN</name>
<dbReference type="STRING" id="634430.SAMN04488241_102405"/>
<dbReference type="InterPro" id="IPR044068">
    <property type="entry name" value="CB"/>
</dbReference>
<dbReference type="PROSITE" id="PS51900">
    <property type="entry name" value="CB"/>
    <property type="match status" value="1"/>
</dbReference>
<comment type="similarity">
    <text evidence="1">Belongs to the 'phage' integrase family.</text>
</comment>
<keyword evidence="3 5" id="KW-0238">DNA-binding</keyword>
<dbReference type="Pfam" id="PF00589">
    <property type="entry name" value="Phage_integrase"/>
    <property type="match status" value="1"/>
</dbReference>
<evidence type="ECO:0000256" key="1">
    <source>
        <dbReference type="ARBA" id="ARBA00008857"/>
    </source>
</evidence>
<keyword evidence="4" id="KW-0233">DNA recombination</keyword>
<dbReference type="GO" id="GO:0006310">
    <property type="term" value="P:DNA recombination"/>
    <property type="evidence" value="ECO:0007669"/>
    <property type="project" value="UniProtKB-KW"/>
</dbReference>
<organism evidence="8 9">
    <name type="scientific">Sphingomonas rubra</name>
    <dbReference type="NCBI Taxonomy" id="634430"/>
    <lineage>
        <taxon>Bacteria</taxon>
        <taxon>Pseudomonadati</taxon>
        <taxon>Pseudomonadota</taxon>
        <taxon>Alphaproteobacteria</taxon>
        <taxon>Sphingomonadales</taxon>
        <taxon>Sphingomonadaceae</taxon>
        <taxon>Sphingomonas</taxon>
    </lineage>
</organism>
<dbReference type="GO" id="GO:0015074">
    <property type="term" value="P:DNA integration"/>
    <property type="evidence" value="ECO:0007669"/>
    <property type="project" value="UniProtKB-KW"/>
</dbReference>
<accession>A0A1I5R0E2</accession>
<evidence type="ECO:0000259" key="7">
    <source>
        <dbReference type="PROSITE" id="PS51900"/>
    </source>
</evidence>
<dbReference type="InterPro" id="IPR013762">
    <property type="entry name" value="Integrase-like_cat_sf"/>
</dbReference>
<dbReference type="InterPro" id="IPR053876">
    <property type="entry name" value="Phage_int_M"/>
</dbReference>
<proteinExistence type="inferred from homology"/>
<sequence>MATRTLNKLDPRTAATIKAPGRHSDGGGLYLSVDPNGRRRWVFMYTRDGKRTELGLGGGRDLSLANARKEAGTLRTILASGGDPRSAREKQERQTFGEVADAYVEAMRPSWRNAKHAAQWAMTLTKYAAPIRPRMVETISTRDILEVLQPLWQRTPETAERLRGRIENVLDAAKAKGLRSGENPARWRGHLDQLLPKRQRLSRGHHTALPYADVPAFMADLRGREATAARALGYAILTAARSGEVLGATWTEIDLEGAVWTVPARRMKAGREHRVPLSAPAVELLRGLYAARDAAKAKPTDPVFPSAKGGKPLSSMAMAMLLRRMGSAVTAHGFRSAFRDWASETTGFPHEVCEMALAHTIGNKAEAAYRRGDLFNKRRGLMDAWASFCGDNAGNVVRLAAGSARA</sequence>
<evidence type="ECO:0000313" key="8">
    <source>
        <dbReference type="EMBL" id="SFP51791.1"/>
    </source>
</evidence>
<dbReference type="AlphaFoldDB" id="A0A1I5R0E2"/>
<dbReference type="InterPro" id="IPR050808">
    <property type="entry name" value="Phage_Integrase"/>
</dbReference>
<dbReference type="InterPro" id="IPR011010">
    <property type="entry name" value="DNA_brk_join_enz"/>
</dbReference>
<dbReference type="SUPFAM" id="SSF56349">
    <property type="entry name" value="DNA breaking-rejoining enzymes"/>
    <property type="match status" value="1"/>
</dbReference>
<evidence type="ECO:0000256" key="4">
    <source>
        <dbReference type="ARBA" id="ARBA00023172"/>
    </source>
</evidence>
<dbReference type="PROSITE" id="PS51898">
    <property type="entry name" value="TYR_RECOMBINASE"/>
    <property type="match status" value="1"/>
</dbReference>
<dbReference type="InterPro" id="IPR010998">
    <property type="entry name" value="Integrase_recombinase_N"/>
</dbReference>